<accession>A0A285VB45</accession>
<feature type="transmembrane region" description="Helical" evidence="6">
    <location>
        <begin position="244"/>
        <end position="263"/>
    </location>
</feature>
<dbReference type="PANTHER" id="PTHR35007:SF3">
    <property type="entry name" value="POSSIBLE CONSERVED ALANINE RICH MEMBRANE PROTEIN"/>
    <property type="match status" value="1"/>
</dbReference>
<evidence type="ECO:0000256" key="1">
    <source>
        <dbReference type="ARBA" id="ARBA00004651"/>
    </source>
</evidence>
<organism evidence="8 9">
    <name type="scientific">Ornithinimicrobium cerasi</name>
    <dbReference type="NCBI Taxonomy" id="2248773"/>
    <lineage>
        <taxon>Bacteria</taxon>
        <taxon>Bacillati</taxon>
        <taxon>Actinomycetota</taxon>
        <taxon>Actinomycetes</taxon>
        <taxon>Micrococcales</taxon>
        <taxon>Ornithinimicrobiaceae</taxon>
        <taxon>Ornithinimicrobium</taxon>
    </lineage>
</organism>
<evidence type="ECO:0000313" key="8">
    <source>
        <dbReference type="EMBL" id="SOC51223.1"/>
    </source>
</evidence>
<dbReference type="EMBL" id="OBQK01000001">
    <property type="protein sequence ID" value="SOC51223.1"/>
    <property type="molecule type" value="Genomic_DNA"/>
</dbReference>
<dbReference type="AlphaFoldDB" id="A0A285VB45"/>
<evidence type="ECO:0000259" key="7">
    <source>
        <dbReference type="Pfam" id="PF00482"/>
    </source>
</evidence>
<dbReference type="InterPro" id="IPR018076">
    <property type="entry name" value="T2SS_GspF_dom"/>
</dbReference>
<keyword evidence="5 6" id="KW-0472">Membrane</keyword>
<evidence type="ECO:0000256" key="4">
    <source>
        <dbReference type="ARBA" id="ARBA00022989"/>
    </source>
</evidence>
<proteinExistence type="predicted"/>
<feature type="transmembrane region" description="Helical" evidence="6">
    <location>
        <begin position="218"/>
        <end position="238"/>
    </location>
</feature>
<keyword evidence="3 6" id="KW-0812">Transmembrane</keyword>
<sequence>MSTLLVAIAGALITGGLLALVAGLAARPVPPARPRRTSARRARMSPRTRMLAGIGLGIGGLVAVLTGWVIALAIVPLALAGIPVLLAAPPAQREVQRLEAMEEWVRTVAGTLGAGVGLEQALLRSLRSTPDLIKPEVTRLTGRLRARWSTEDALRAFADDLDDPTGDLIAANLALGARRRGGGLATVLGALAQSVGEDVRARREIESDRAKPRANARLITGITLGVLVFLSLSGNYIAPYGTPIGQVLLGTFLAMYVGMLIWLRKMAQGKPMPRFIGTSVRERAA</sequence>
<evidence type="ECO:0000256" key="6">
    <source>
        <dbReference type="SAM" id="Phobius"/>
    </source>
</evidence>
<dbReference type="Pfam" id="PF00482">
    <property type="entry name" value="T2SSF"/>
    <property type="match status" value="1"/>
</dbReference>
<evidence type="ECO:0000256" key="5">
    <source>
        <dbReference type="ARBA" id="ARBA00023136"/>
    </source>
</evidence>
<dbReference type="PANTHER" id="PTHR35007">
    <property type="entry name" value="INTEGRAL MEMBRANE PROTEIN-RELATED"/>
    <property type="match status" value="1"/>
</dbReference>
<dbReference type="InterPro" id="IPR042094">
    <property type="entry name" value="T2SS_GspF_sf"/>
</dbReference>
<keyword evidence="2" id="KW-1003">Cell membrane</keyword>
<feature type="transmembrane region" description="Helical" evidence="6">
    <location>
        <begin position="50"/>
        <end position="75"/>
    </location>
</feature>
<dbReference type="Gene3D" id="1.20.81.30">
    <property type="entry name" value="Type II secretion system (T2SS), domain F"/>
    <property type="match status" value="1"/>
</dbReference>
<name>A0A285VB45_9MICO</name>
<gene>
    <name evidence="8" type="ORF">SAMN05421879_10186</name>
</gene>
<feature type="domain" description="Type II secretion system protein GspF" evidence="7">
    <location>
        <begin position="104"/>
        <end position="230"/>
    </location>
</feature>
<reference evidence="9" key="1">
    <citation type="submission" date="2017-08" db="EMBL/GenBank/DDBJ databases">
        <authorList>
            <person name="Varghese N."/>
            <person name="Submissions S."/>
        </authorList>
    </citation>
    <scope>NUCLEOTIDE SEQUENCE [LARGE SCALE GENOMIC DNA]</scope>
    <source>
        <strain evidence="9">USBA17B2</strain>
    </source>
</reference>
<dbReference type="GO" id="GO:0005886">
    <property type="term" value="C:plasma membrane"/>
    <property type="evidence" value="ECO:0007669"/>
    <property type="project" value="UniProtKB-SubCell"/>
</dbReference>
<evidence type="ECO:0000313" key="9">
    <source>
        <dbReference type="Proteomes" id="UP000219688"/>
    </source>
</evidence>
<dbReference type="Proteomes" id="UP000219688">
    <property type="component" value="Unassembled WGS sequence"/>
</dbReference>
<keyword evidence="9" id="KW-1185">Reference proteome</keyword>
<keyword evidence="4 6" id="KW-1133">Transmembrane helix</keyword>
<dbReference type="RefSeq" id="WP_097186329.1">
    <property type="nucleotide sequence ID" value="NZ_OBQK01000001.1"/>
</dbReference>
<evidence type="ECO:0000256" key="2">
    <source>
        <dbReference type="ARBA" id="ARBA00022475"/>
    </source>
</evidence>
<evidence type="ECO:0000256" key="3">
    <source>
        <dbReference type="ARBA" id="ARBA00022692"/>
    </source>
</evidence>
<protein>
    <submittedName>
        <fullName evidence="8">Flp pilus assembly protein TadB</fullName>
    </submittedName>
</protein>
<comment type="subcellular location">
    <subcellularLocation>
        <location evidence="1">Cell membrane</location>
        <topology evidence="1">Multi-pass membrane protein</topology>
    </subcellularLocation>
</comment>